<dbReference type="PROSITE" id="PS51332">
    <property type="entry name" value="B12_BINDING"/>
    <property type="match status" value="1"/>
</dbReference>
<name>A0ABR6WQW9_9FIRM</name>
<evidence type="ECO:0000313" key="5">
    <source>
        <dbReference type="EMBL" id="MBC3798522.1"/>
    </source>
</evidence>
<organism evidence="5 6">
    <name type="scientific">Acetobacterium tundrae</name>
    <dbReference type="NCBI Taxonomy" id="132932"/>
    <lineage>
        <taxon>Bacteria</taxon>
        <taxon>Bacillati</taxon>
        <taxon>Bacillota</taxon>
        <taxon>Clostridia</taxon>
        <taxon>Eubacteriales</taxon>
        <taxon>Eubacteriaceae</taxon>
        <taxon>Acetobacterium</taxon>
    </lineage>
</organism>
<accession>A0ABR6WQW9</accession>
<keyword evidence="2" id="KW-0170">Cobalt</keyword>
<gene>
    <name evidence="5" type="ORF">GH807_15970</name>
</gene>
<evidence type="ECO:0000256" key="2">
    <source>
        <dbReference type="ARBA" id="ARBA00023285"/>
    </source>
</evidence>
<dbReference type="InterPro" id="IPR036594">
    <property type="entry name" value="Meth_synthase_dom"/>
</dbReference>
<dbReference type="PROSITE" id="PS51337">
    <property type="entry name" value="B12_BINDING_NTER"/>
    <property type="match status" value="1"/>
</dbReference>
<dbReference type="InterPro" id="IPR006158">
    <property type="entry name" value="Cobalamin-bd"/>
</dbReference>
<evidence type="ECO:0000256" key="1">
    <source>
        <dbReference type="ARBA" id="ARBA00022723"/>
    </source>
</evidence>
<dbReference type="CDD" id="cd02070">
    <property type="entry name" value="corrinoid_protein_B12-BD"/>
    <property type="match status" value="1"/>
</dbReference>
<keyword evidence="1" id="KW-0479">Metal-binding</keyword>
<feature type="domain" description="B12-binding" evidence="3">
    <location>
        <begin position="93"/>
        <end position="221"/>
    </location>
</feature>
<dbReference type="SUPFAM" id="SSF47644">
    <property type="entry name" value="Methionine synthase domain"/>
    <property type="match status" value="1"/>
</dbReference>
<dbReference type="Pfam" id="PF02310">
    <property type="entry name" value="B12-binding"/>
    <property type="match status" value="1"/>
</dbReference>
<dbReference type="Gene3D" id="1.10.1240.10">
    <property type="entry name" value="Methionine synthase domain"/>
    <property type="match status" value="1"/>
</dbReference>
<evidence type="ECO:0000313" key="6">
    <source>
        <dbReference type="Proteomes" id="UP000653358"/>
    </source>
</evidence>
<dbReference type="InterPro" id="IPR036724">
    <property type="entry name" value="Cobalamin-bd_sf"/>
</dbReference>
<dbReference type="Proteomes" id="UP000653358">
    <property type="component" value="Unassembled WGS sequence"/>
</dbReference>
<dbReference type="PANTHER" id="PTHR45833">
    <property type="entry name" value="METHIONINE SYNTHASE"/>
    <property type="match status" value="1"/>
</dbReference>
<dbReference type="Pfam" id="PF02607">
    <property type="entry name" value="B12-binding_2"/>
    <property type="match status" value="1"/>
</dbReference>
<sequence>MSTIFEEIKACIIDGDDELAVELAEKVIAEKINPVDAVHQGFIKGIEEVGAAWTSGEAFLPDVMMAADAMKAGMDVLEPALANCDKGDASDNKGSIVIGTVKGDIHDIGKNILSALLTAAKFKVYDIGTDQSPENFVKKADEVGAYVLAASALLTTTMKSQKEIVDYLEENNIRDKYYLIVGGGPTSQHWADEIGADGWAETTEEAIKVISNLMVNKPIED</sequence>
<dbReference type="InterPro" id="IPR003759">
    <property type="entry name" value="Cbl-bd_cap"/>
</dbReference>
<evidence type="ECO:0000259" key="3">
    <source>
        <dbReference type="PROSITE" id="PS51332"/>
    </source>
</evidence>
<dbReference type="EMBL" id="WJBB01000032">
    <property type="protein sequence ID" value="MBC3798522.1"/>
    <property type="molecule type" value="Genomic_DNA"/>
</dbReference>
<keyword evidence="6" id="KW-1185">Reference proteome</keyword>
<evidence type="ECO:0000259" key="4">
    <source>
        <dbReference type="PROSITE" id="PS51337"/>
    </source>
</evidence>
<dbReference type="Gene3D" id="3.40.50.280">
    <property type="entry name" value="Cobalamin-binding domain"/>
    <property type="match status" value="1"/>
</dbReference>
<protein>
    <submittedName>
        <fullName evidence="5">Dimethylamine corrinoid protein 3</fullName>
    </submittedName>
</protein>
<dbReference type="SMART" id="SM01018">
    <property type="entry name" value="B12-binding_2"/>
    <property type="match status" value="1"/>
</dbReference>
<dbReference type="InterPro" id="IPR050554">
    <property type="entry name" value="Met_Synthase/Corrinoid"/>
</dbReference>
<feature type="domain" description="B12-binding N-terminal" evidence="4">
    <location>
        <begin position="1"/>
        <end position="89"/>
    </location>
</feature>
<dbReference type="PANTHER" id="PTHR45833:SF1">
    <property type="entry name" value="METHIONINE SYNTHASE"/>
    <property type="match status" value="1"/>
</dbReference>
<comment type="caution">
    <text evidence="5">The sequence shown here is derived from an EMBL/GenBank/DDBJ whole genome shotgun (WGS) entry which is preliminary data.</text>
</comment>
<dbReference type="RefSeq" id="WP_148605683.1">
    <property type="nucleotide sequence ID" value="NZ_RXYB01000023.1"/>
</dbReference>
<dbReference type="SUPFAM" id="SSF52242">
    <property type="entry name" value="Cobalamin (vitamin B12)-binding domain"/>
    <property type="match status" value="1"/>
</dbReference>
<reference evidence="5 6" key="1">
    <citation type="journal article" date="2020" name="mSystems">
        <title>Defining Genomic and Predicted Metabolic Features of the Acetobacterium Genus.</title>
        <authorList>
            <person name="Ross D.E."/>
            <person name="Marshall C.W."/>
            <person name="Gulliver D."/>
            <person name="May H.D."/>
            <person name="Norman R.S."/>
        </authorList>
    </citation>
    <scope>NUCLEOTIDE SEQUENCE [LARGE SCALE GENOMIC DNA]</scope>
    <source>
        <strain evidence="5 6">DSM 9173</strain>
    </source>
</reference>
<proteinExistence type="predicted"/>